<evidence type="ECO:0000313" key="7">
    <source>
        <dbReference type="Proteomes" id="UP000640509"/>
    </source>
</evidence>
<dbReference type="InterPro" id="IPR011929">
    <property type="entry name" value="Phage_pept_NlpC/P60"/>
</dbReference>
<organism evidence="6 7">
    <name type="scientific">Paracoccus acridae</name>
    <dbReference type="NCBI Taxonomy" id="1795310"/>
    <lineage>
        <taxon>Bacteria</taxon>
        <taxon>Pseudomonadati</taxon>
        <taxon>Pseudomonadota</taxon>
        <taxon>Alphaproteobacteria</taxon>
        <taxon>Rhodobacterales</taxon>
        <taxon>Paracoccaceae</taxon>
        <taxon>Paracoccus</taxon>
    </lineage>
</organism>
<keyword evidence="7" id="KW-1185">Reference proteome</keyword>
<evidence type="ECO:0000256" key="3">
    <source>
        <dbReference type="ARBA" id="ARBA00022801"/>
    </source>
</evidence>
<sequence length="144" mass="15868">MTMSDDIVRMARAWIGTPYQHQASVKGVACDCLGLIRGIWRERHGTEPETPPPYTADWGEGGGQEVLMTAALCHLMPIDRQTPMEPGEVLLFRMRPGAVAKHLGILSAAGQAPRFIHAYNAHGVIDSPLTTPWQSRIAARFHFP</sequence>
<dbReference type="Gene3D" id="3.90.1720.10">
    <property type="entry name" value="endopeptidase domain like (from Nostoc punctiforme)"/>
    <property type="match status" value="1"/>
</dbReference>
<reference evidence="7" key="1">
    <citation type="journal article" date="2019" name="Int. J. Syst. Evol. Microbiol.">
        <title>The Global Catalogue of Microorganisms (GCM) 10K type strain sequencing project: providing services to taxonomists for standard genome sequencing and annotation.</title>
        <authorList>
            <consortium name="The Broad Institute Genomics Platform"/>
            <consortium name="The Broad Institute Genome Sequencing Center for Infectious Disease"/>
            <person name="Wu L."/>
            <person name="Ma J."/>
        </authorList>
    </citation>
    <scope>NUCLEOTIDE SEQUENCE [LARGE SCALE GENOMIC DNA]</scope>
    <source>
        <strain evidence="7">CGMCC 1.15419</strain>
    </source>
</reference>
<feature type="domain" description="NlpC/P60" evidence="5">
    <location>
        <begin position="1"/>
        <end position="144"/>
    </location>
</feature>
<keyword evidence="3" id="KW-0378">Hydrolase</keyword>
<evidence type="ECO:0000256" key="4">
    <source>
        <dbReference type="ARBA" id="ARBA00022807"/>
    </source>
</evidence>
<evidence type="ECO:0000256" key="2">
    <source>
        <dbReference type="ARBA" id="ARBA00022670"/>
    </source>
</evidence>
<accession>A0ABQ1VIQ3</accession>
<evidence type="ECO:0000259" key="5">
    <source>
        <dbReference type="PROSITE" id="PS51935"/>
    </source>
</evidence>
<dbReference type="PROSITE" id="PS51935">
    <property type="entry name" value="NLPC_P60"/>
    <property type="match status" value="1"/>
</dbReference>
<proteinExistence type="inferred from homology"/>
<comment type="caution">
    <text evidence="6">The sequence shown here is derived from an EMBL/GenBank/DDBJ whole genome shotgun (WGS) entry which is preliminary data.</text>
</comment>
<name>A0ABQ1VIQ3_9RHOB</name>
<evidence type="ECO:0000313" key="6">
    <source>
        <dbReference type="EMBL" id="GGF69133.1"/>
    </source>
</evidence>
<dbReference type="InterPro" id="IPR000064">
    <property type="entry name" value="NLP_P60_dom"/>
</dbReference>
<comment type="similarity">
    <text evidence="1">Belongs to the peptidase C40 family.</text>
</comment>
<keyword evidence="4" id="KW-0788">Thiol protease</keyword>
<dbReference type="Proteomes" id="UP000640509">
    <property type="component" value="Unassembled WGS sequence"/>
</dbReference>
<keyword evidence="2" id="KW-0645">Protease</keyword>
<evidence type="ECO:0000256" key="1">
    <source>
        <dbReference type="ARBA" id="ARBA00007074"/>
    </source>
</evidence>
<dbReference type="NCBIfam" id="TIGR02219">
    <property type="entry name" value="phage_NlpC_fam"/>
    <property type="match status" value="1"/>
</dbReference>
<dbReference type="EMBL" id="BMIV01000006">
    <property type="protein sequence ID" value="GGF69133.1"/>
    <property type="molecule type" value="Genomic_DNA"/>
</dbReference>
<dbReference type="SUPFAM" id="SSF54001">
    <property type="entry name" value="Cysteine proteinases"/>
    <property type="match status" value="1"/>
</dbReference>
<protein>
    <submittedName>
        <fullName evidence="6">Peptidase</fullName>
    </submittedName>
</protein>
<dbReference type="InterPro" id="IPR038765">
    <property type="entry name" value="Papain-like_cys_pep_sf"/>
</dbReference>
<gene>
    <name evidence="6" type="ORF">GCM10011402_22010</name>
</gene>